<keyword evidence="2" id="KW-1185">Reference proteome</keyword>
<sequence>MKSNGDTYLVDTDDVSYIKLEPNYATSRASIEIKAGFNAKLITETTTGTSDVDMTNGIDAVHIHCNLCSGSYINNMLSDVVHTIIPNVVPGSQLASSIQNPIFLPLNVKEIRDIRIRVTDQNGNRLFLNGEPVSLTFQLRPT</sequence>
<evidence type="ECO:0000313" key="2">
    <source>
        <dbReference type="Proteomes" id="UP001141327"/>
    </source>
</evidence>
<dbReference type="Proteomes" id="UP001141327">
    <property type="component" value="Unassembled WGS sequence"/>
</dbReference>
<organism evidence="1 2">
    <name type="scientific">Paratrimastix pyriformis</name>
    <dbReference type="NCBI Taxonomy" id="342808"/>
    <lineage>
        <taxon>Eukaryota</taxon>
        <taxon>Metamonada</taxon>
        <taxon>Preaxostyla</taxon>
        <taxon>Paratrimastigidae</taxon>
        <taxon>Paratrimastix</taxon>
    </lineage>
</organism>
<gene>
    <name evidence="1" type="ORF">PAPYR_13059</name>
</gene>
<name>A0ABQ8U0X7_9EUKA</name>
<proteinExistence type="predicted"/>
<accession>A0ABQ8U0X7</accession>
<reference evidence="1" key="1">
    <citation type="journal article" date="2022" name="bioRxiv">
        <title>Genomics of Preaxostyla Flagellates Illuminates Evolutionary Transitions and the Path Towards Mitochondrial Loss.</title>
        <authorList>
            <person name="Novak L.V.F."/>
            <person name="Treitli S.C."/>
            <person name="Pyrih J."/>
            <person name="Halakuc P."/>
            <person name="Pipaliya S.V."/>
            <person name="Vacek V."/>
            <person name="Brzon O."/>
            <person name="Soukal P."/>
            <person name="Eme L."/>
            <person name="Dacks J.B."/>
            <person name="Karnkowska A."/>
            <person name="Elias M."/>
            <person name="Hampl V."/>
        </authorList>
    </citation>
    <scope>NUCLEOTIDE SEQUENCE</scope>
    <source>
        <strain evidence="1">RCP-MX</strain>
    </source>
</reference>
<dbReference type="EMBL" id="JAPMOS010000411">
    <property type="protein sequence ID" value="KAJ4452710.1"/>
    <property type="molecule type" value="Genomic_DNA"/>
</dbReference>
<comment type="caution">
    <text evidence="1">The sequence shown here is derived from an EMBL/GenBank/DDBJ whole genome shotgun (WGS) entry which is preliminary data.</text>
</comment>
<evidence type="ECO:0000313" key="1">
    <source>
        <dbReference type="EMBL" id="KAJ4452710.1"/>
    </source>
</evidence>
<protein>
    <submittedName>
        <fullName evidence="1">Uncharacterized protein</fullName>
    </submittedName>
</protein>